<gene>
    <name evidence="1" type="ORF">BV22DRAFT_171252</name>
</gene>
<evidence type="ECO:0000313" key="1">
    <source>
        <dbReference type="EMBL" id="KAH7928844.1"/>
    </source>
</evidence>
<comment type="caution">
    <text evidence="1">The sequence shown here is derived from an EMBL/GenBank/DDBJ whole genome shotgun (WGS) entry which is preliminary data.</text>
</comment>
<keyword evidence="2" id="KW-1185">Reference proteome</keyword>
<reference evidence="1" key="1">
    <citation type="journal article" date="2021" name="New Phytol.">
        <title>Evolutionary innovations through gain and loss of genes in the ectomycorrhizal Boletales.</title>
        <authorList>
            <person name="Wu G."/>
            <person name="Miyauchi S."/>
            <person name="Morin E."/>
            <person name="Kuo A."/>
            <person name="Drula E."/>
            <person name="Varga T."/>
            <person name="Kohler A."/>
            <person name="Feng B."/>
            <person name="Cao Y."/>
            <person name="Lipzen A."/>
            <person name="Daum C."/>
            <person name="Hundley H."/>
            <person name="Pangilinan J."/>
            <person name="Johnson J."/>
            <person name="Barry K."/>
            <person name="LaButti K."/>
            <person name="Ng V."/>
            <person name="Ahrendt S."/>
            <person name="Min B."/>
            <person name="Choi I.G."/>
            <person name="Park H."/>
            <person name="Plett J.M."/>
            <person name="Magnuson J."/>
            <person name="Spatafora J.W."/>
            <person name="Nagy L.G."/>
            <person name="Henrissat B."/>
            <person name="Grigoriev I.V."/>
            <person name="Yang Z.L."/>
            <person name="Xu J."/>
            <person name="Martin F.M."/>
        </authorList>
    </citation>
    <scope>NUCLEOTIDE SEQUENCE</scope>
    <source>
        <strain evidence="1">KUC20120723A-06</strain>
    </source>
</reference>
<protein>
    <submittedName>
        <fullName evidence="1">Uncharacterized protein</fullName>
    </submittedName>
</protein>
<sequence>MLIRLLPTSLHPTILYTISFPTQVPNLPLPPAWSAQLHLLTSVWHLEPPSNIHALDKSAWLVAVVHEVLFDLPSKAVGINFVDGLSLRMAMPDDCARMLEGVVEDVKNCDSEEEGSERGGSVCPSAGSCSEDTSSTPKPAKPTRHKKQRSLLFSLIASLVPRALPPAPPPTPTTPTFAPPPPLPQMPIPPRPDARYLRQRARATLVDAWRLHVLSALAEHAPAAGYAEWALRSLERTVRSQVRAFREAEHSRNAPQNEGRNALDLGDRDRELERRWRAPSPFPERADEWGVRRSSESDIELDAFEFELAGESILHESLGFASDDFLGFRDDSYVFDSEDEADKDDESRQRRLDTLMEIEAADDGEDSEESEELRTPEEGEVLPLPCPSPSSCPSASSQSAPSSSHVSRTSSTRPRARAPVIPPSSPKPAPQSSVCLIPQSRPTHRRTPSHVANPVAPRTHVPTHLAQLTTRLRDALVIVRSRACQEGWGAIRGSQSGYVMDESEKVLEDRARRRAWSAGIQIADGARKHPSFVRATGRVRVWDGSLPSPSRNGGPAVPPGLAPPPMHLPLLPLGLSLGRPMRSSPLARFVYSMDDIENELSAGEETWRYGALGMRRGGGEFGGKRPVRMSVSVQREPQNTRLFPVTEEPETLDGGSTDEDFYEHEYRRVNFPADTPSSPTSPPSDTDEQEDDPFFYSPFRTRTRTTSMHVLGSTSPPPLPMFRPSTPPPSYQASVEGNEGASKLDASALLFQPLSSFRTPPPPDTRPPLVSNPPFIPNRRARANSLPSSAPCQDLSQAYAAPPPSSPPGSEACFPSSPPTPTYAHVQVPVPMCSRGGMEVKKKDAQIVFERGGEEFTLGIEVALGRAEEGRAVPVGW</sequence>
<name>A0ACB8BT76_9AGAM</name>
<dbReference type="EMBL" id="MU266348">
    <property type="protein sequence ID" value="KAH7928844.1"/>
    <property type="molecule type" value="Genomic_DNA"/>
</dbReference>
<proteinExistence type="predicted"/>
<evidence type="ECO:0000313" key="2">
    <source>
        <dbReference type="Proteomes" id="UP000790709"/>
    </source>
</evidence>
<organism evidence="1 2">
    <name type="scientific">Leucogyrophana mollusca</name>
    <dbReference type="NCBI Taxonomy" id="85980"/>
    <lineage>
        <taxon>Eukaryota</taxon>
        <taxon>Fungi</taxon>
        <taxon>Dikarya</taxon>
        <taxon>Basidiomycota</taxon>
        <taxon>Agaricomycotina</taxon>
        <taxon>Agaricomycetes</taxon>
        <taxon>Agaricomycetidae</taxon>
        <taxon>Boletales</taxon>
        <taxon>Boletales incertae sedis</taxon>
        <taxon>Leucogyrophana</taxon>
    </lineage>
</organism>
<dbReference type="Proteomes" id="UP000790709">
    <property type="component" value="Unassembled WGS sequence"/>
</dbReference>
<accession>A0ACB8BT76</accession>